<evidence type="ECO:0000256" key="2">
    <source>
        <dbReference type="ARBA" id="ARBA00006824"/>
    </source>
</evidence>
<feature type="transmembrane region" description="Helical" evidence="6">
    <location>
        <begin position="171"/>
        <end position="192"/>
    </location>
</feature>
<keyword evidence="3 6" id="KW-0812">Transmembrane</keyword>
<evidence type="ECO:0000256" key="6">
    <source>
        <dbReference type="RuleBase" id="RU363053"/>
    </source>
</evidence>
<evidence type="ECO:0000256" key="4">
    <source>
        <dbReference type="ARBA" id="ARBA00022989"/>
    </source>
</evidence>
<comment type="subcellular location">
    <subcellularLocation>
        <location evidence="1">Membrane</location>
        <topology evidence="1">Multi-pass membrane protein</topology>
    </subcellularLocation>
</comment>
<evidence type="ECO:0000256" key="1">
    <source>
        <dbReference type="ARBA" id="ARBA00004141"/>
    </source>
</evidence>
<evidence type="ECO:0000256" key="5">
    <source>
        <dbReference type="ARBA" id="ARBA00023136"/>
    </source>
</evidence>
<feature type="transmembrane region" description="Helical" evidence="6">
    <location>
        <begin position="141"/>
        <end position="164"/>
    </location>
</feature>
<dbReference type="GO" id="GO:0005737">
    <property type="term" value="C:cytoplasm"/>
    <property type="evidence" value="ECO:0007669"/>
    <property type="project" value="TreeGrafter"/>
</dbReference>
<keyword evidence="5 6" id="KW-0472">Membrane</keyword>
<sequence length="346" mass="37184">MGVQCAATPLLKLPSKRVRLASTRSESAFVYARPSRDTGSAIAGAAGYLLQRSYTAGVHVRRRRFHSLVGNRLLTGPGGGFGGGDSGFGSGGGGGGGEYGGWGGASGSGGDRWSALVLELLLALARSFCAVYSRLSVKHPYLMSSFLTASTFFFAECIMQLVVLRRSELDLTALVQACCYGFFIKGPLLKIFYGNLNKAIPSRKGWNLPKLLVLDCGMGNFMFSSLYTFTMPLLRGASIGDAKDLYVSNILPLYCVGLKCWPLAMTFNYLYLPASFQVPYILVIDLFYTVALGMKAQQTAQKAVDDALSLESTSCPAEGEPASEPRMLQLPDMEQVPRVIDASFCG</sequence>
<evidence type="ECO:0008006" key="8">
    <source>
        <dbReference type="Google" id="ProtNLM"/>
    </source>
</evidence>
<dbReference type="PANTHER" id="PTHR11266">
    <property type="entry name" value="PEROXISOMAL MEMBRANE PROTEIN 2, PXMP2 MPV17"/>
    <property type="match status" value="1"/>
</dbReference>
<evidence type="ECO:0000313" key="7">
    <source>
        <dbReference type="EMBL" id="JAC64639.1"/>
    </source>
</evidence>
<feature type="transmembrane region" description="Helical" evidence="6">
    <location>
        <begin position="270"/>
        <end position="292"/>
    </location>
</feature>
<evidence type="ECO:0000256" key="3">
    <source>
        <dbReference type="ARBA" id="ARBA00022692"/>
    </source>
</evidence>
<organism evidence="7">
    <name type="scientific">Tetraselmis sp. GSL018</name>
    <dbReference type="NCBI Taxonomy" id="582737"/>
    <lineage>
        <taxon>Eukaryota</taxon>
        <taxon>Viridiplantae</taxon>
        <taxon>Chlorophyta</taxon>
        <taxon>core chlorophytes</taxon>
        <taxon>Chlorodendrophyceae</taxon>
        <taxon>Chlorodendrales</taxon>
        <taxon>Chlorodendraceae</taxon>
        <taxon>Tetraselmis</taxon>
    </lineage>
</organism>
<dbReference type="AlphaFoldDB" id="A0A061R1Q0"/>
<comment type="similarity">
    <text evidence="2 6">Belongs to the peroxisomal membrane protein PXMP2/4 family.</text>
</comment>
<gene>
    <name evidence="7" type="ORF">TSPGSL018_17862</name>
</gene>
<dbReference type="GO" id="GO:0016020">
    <property type="term" value="C:membrane"/>
    <property type="evidence" value="ECO:0007669"/>
    <property type="project" value="UniProtKB-SubCell"/>
</dbReference>
<dbReference type="InterPro" id="IPR007248">
    <property type="entry name" value="Mpv17_PMP22"/>
</dbReference>
<keyword evidence="4 6" id="KW-1133">Transmembrane helix</keyword>
<protein>
    <recommendedName>
        <fullName evidence="8">Protein Mpv17</fullName>
    </recommendedName>
</protein>
<feature type="transmembrane region" description="Helical" evidence="6">
    <location>
        <begin position="212"/>
        <end position="234"/>
    </location>
</feature>
<reference evidence="7" key="1">
    <citation type="submission" date="2014-05" db="EMBL/GenBank/DDBJ databases">
        <title>The transcriptome of the halophilic microalga Tetraselmis sp. GSL018 isolated from the Great Salt Lake, Utah.</title>
        <authorList>
            <person name="Jinkerson R.E."/>
            <person name="D'Adamo S."/>
            <person name="Posewitz M.C."/>
        </authorList>
    </citation>
    <scope>NUCLEOTIDE SEQUENCE</scope>
    <source>
        <strain evidence="7">GSL018</strain>
    </source>
</reference>
<proteinExistence type="inferred from homology"/>
<accession>A0A061R1Q0</accession>
<dbReference type="EMBL" id="GBEZ01022181">
    <property type="protein sequence ID" value="JAC64639.1"/>
    <property type="molecule type" value="Transcribed_RNA"/>
</dbReference>
<dbReference type="Pfam" id="PF04117">
    <property type="entry name" value="Mpv17_PMP22"/>
    <property type="match status" value="1"/>
</dbReference>
<name>A0A061R1Q0_9CHLO</name>